<name>A0A1G9D7C5_9BACT</name>
<dbReference type="InterPro" id="IPR017582">
    <property type="entry name" value="SelU"/>
</dbReference>
<dbReference type="InterPro" id="IPR001307">
    <property type="entry name" value="Thiosulphate_STrfase_CS"/>
</dbReference>
<protein>
    <submittedName>
        <fullName evidence="3">tRNA 2-selenouridine synthase</fullName>
    </submittedName>
</protein>
<dbReference type="GO" id="GO:0004792">
    <property type="term" value="F:thiosulfate-cyanide sulfurtransferase activity"/>
    <property type="evidence" value="ECO:0007669"/>
    <property type="project" value="InterPro"/>
</dbReference>
<dbReference type="Pfam" id="PF00581">
    <property type="entry name" value="Rhodanese"/>
    <property type="match status" value="1"/>
</dbReference>
<dbReference type="PANTHER" id="PTHR30401">
    <property type="entry name" value="TRNA 2-SELENOURIDINE SYNTHASE"/>
    <property type="match status" value="1"/>
</dbReference>
<dbReference type="NCBIfam" id="NF008750">
    <property type="entry name" value="PRK11784.1-2"/>
    <property type="match status" value="1"/>
</dbReference>
<dbReference type="NCBIfam" id="NF008752">
    <property type="entry name" value="PRK11784.1-4"/>
    <property type="match status" value="1"/>
</dbReference>
<keyword evidence="1" id="KW-0711">Selenium</keyword>
<sequence>MAALPISDFLTRAGTLPVLDVRTPAEFAQGHIPGACNLPLFSNEERAQVGTTYKQIGREEAFLQGLDLVGPKMRALVEAGQQLAPQRRVLMHCWRGGMRSGSVAWLLQTAGFQVDTLVGGYKAYRHEVLEAFARPARLLVLAGETGSGKTAILRALAERGEQVIDLEHLAHHRGSAFGGIGLPAQPTTEQFQNALHATWATFDRARRVWLEDESFSIGQVQLPHPLWQQMKAAHVVQVQVPRHARVQRLVAEYGSLERDALAHAILTIQKRLGGQHVAATLDALRAGRLDEVAERLLVYYDKSYQIGLQRRQAQATTPVACTTGDPVRNAQQILQTLDA</sequence>
<dbReference type="InterPro" id="IPR025662">
    <property type="entry name" value="Sigma_54_int_dom_ATP-bd_1"/>
</dbReference>
<keyword evidence="4" id="KW-1185">Reference proteome</keyword>
<accession>A0A1G9D7C5</accession>
<dbReference type="GO" id="GO:0043828">
    <property type="term" value="F:tRNA 2-selenouridine synthase activity"/>
    <property type="evidence" value="ECO:0007669"/>
    <property type="project" value="InterPro"/>
</dbReference>
<evidence type="ECO:0000313" key="4">
    <source>
        <dbReference type="Proteomes" id="UP000198510"/>
    </source>
</evidence>
<feature type="domain" description="Rhodanese" evidence="2">
    <location>
        <begin position="12"/>
        <end position="133"/>
    </location>
</feature>
<dbReference type="PROSITE" id="PS00383">
    <property type="entry name" value="TYR_PHOSPHATASE_1"/>
    <property type="match status" value="1"/>
</dbReference>
<dbReference type="PROSITE" id="PS50206">
    <property type="entry name" value="RHODANESE_3"/>
    <property type="match status" value="1"/>
</dbReference>
<dbReference type="SUPFAM" id="SSF52821">
    <property type="entry name" value="Rhodanese/Cell cycle control phosphatase"/>
    <property type="match status" value="1"/>
</dbReference>
<dbReference type="Gene3D" id="3.40.50.300">
    <property type="entry name" value="P-loop containing nucleotide triphosphate hydrolases"/>
    <property type="match status" value="1"/>
</dbReference>
<proteinExistence type="predicted"/>
<dbReference type="InterPro" id="IPR016130">
    <property type="entry name" value="Tyr_Pase_AS"/>
</dbReference>
<dbReference type="PANTHER" id="PTHR30401:SF0">
    <property type="entry name" value="TRNA 2-SELENOURIDINE SYNTHASE"/>
    <property type="match status" value="1"/>
</dbReference>
<dbReference type="PROSITE" id="PS00380">
    <property type="entry name" value="RHODANESE_1"/>
    <property type="match status" value="1"/>
</dbReference>
<dbReference type="AlphaFoldDB" id="A0A1G9D7C5"/>
<dbReference type="Proteomes" id="UP000198510">
    <property type="component" value="Unassembled WGS sequence"/>
</dbReference>
<dbReference type="InterPro" id="IPR001763">
    <property type="entry name" value="Rhodanese-like_dom"/>
</dbReference>
<dbReference type="SUPFAM" id="SSF52540">
    <property type="entry name" value="P-loop containing nucleoside triphosphate hydrolases"/>
    <property type="match status" value="1"/>
</dbReference>
<gene>
    <name evidence="3" type="ORF">SAMN05421823_10327</name>
</gene>
<dbReference type="OrthoDB" id="9808735at2"/>
<evidence type="ECO:0000256" key="1">
    <source>
        <dbReference type="ARBA" id="ARBA00023266"/>
    </source>
</evidence>
<dbReference type="InterPro" id="IPR027417">
    <property type="entry name" value="P-loop_NTPase"/>
</dbReference>
<dbReference type="Pfam" id="PF26341">
    <property type="entry name" value="AAA_SelU"/>
    <property type="match status" value="1"/>
</dbReference>
<dbReference type="GO" id="GO:0002098">
    <property type="term" value="P:tRNA wobble uridine modification"/>
    <property type="evidence" value="ECO:0007669"/>
    <property type="project" value="InterPro"/>
</dbReference>
<evidence type="ECO:0000259" key="2">
    <source>
        <dbReference type="PROSITE" id="PS50206"/>
    </source>
</evidence>
<dbReference type="Gene3D" id="3.40.250.10">
    <property type="entry name" value="Rhodanese-like domain"/>
    <property type="match status" value="1"/>
</dbReference>
<dbReference type="InterPro" id="IPR058840">
    <property type="entry name" value="AAA_SelU"/>
</dbReference>
<reference evidence="3 4" key="1">
    <citation type="submission" date="2016-10" db="EMBL/GenBank/DDBJ databases">
        <authorList>
            <person name="de Groot N.N."/>
        </authorList>
    </citation>
    <scope>NUCLEOTIDE SEQUENCE [LARGE SCALE GENOMIC DNA]</scope>
    <source>
        <strain evidence="3 4">DSM 25186</strain>
    </source>
</reference>
<dbReference type="RefSeq" id="WP_089680858.1">
    <property type="nucleotide sequence ID" value="NZ_FNFO01000003.1"/>
</dbReference>
<dbReference type="PROSITE" id="PS00675">
    <property type="entry name" value="SIGMA54_INTERACT_1"/>
    <property type="match status" value="1"/>
</dbReference>
<dbReference type="NCBIfam" id="TIGR03167">
    <property type="entry name" value="tRNA_sel_U_synt"/>
    <property type="match status" value="1"/>
</dbReference>
<evidence type="ECO:0000313" key="3">
    <source>
        <dbReference type="EMBL" id="SDK59789.1"/>
    </source>
</evidence>
<dbReference type="STRING" id="1075417.SAMN05421823_10327"/>
<dbReference type="SMART" id="SM00450">
    <property type="entry name" value="RHOD"/>
    <property type="match status" value="1"/>
</dbReference>
<organism evidence="3 4">
    <name type="scientific">Catalinimonas alkaloidigena</name>
    <dbReference type="NCBI Taxonomy" id="1075417"/>
    <lineage>
        <taxon>Bacteria</taxon>
        <taxon>Pseudomonadati</taxon>
        <taxon>Bacteroidota</taxon>
        <taxon>Cytophagia</taxon>
        <taxon>Cytophagales</taxon>
        <taxon>Catalimonadaceae</taxon>
        <taxon>Catalinimonas</taxon>
    </lineage>
</organism>
<dbReference type="EMBL" id="FNFO01000003">
    <property type="protein sequence ID" value="SDK59789.1"/>
    <property type="molecule type" value="Genomic_DNA"/>
</dbReference>
<dbReference type="InterPro" id="IPR036873">
    <property type="entry name" value="Rhodanese-like_dom_sf"/>
</dbReference>